<evidence type="ECO:0000256" key="1">
    <source>
        <dbReference type="SAM" id="Phobius"/>
    </source>
</evidence>
<comment type="caution">
    <text evidence="2">The sequence shown here is derived from an EMBL/GenBank/DDBJ whole genome shotgun (WGS) entry which is preliminary data.</text>
</comment>
<dbReference type="InterPro" id="IPR010178">
    <property type="entry name" value="Lit"/>
</dbReference>
<feature type="transmembrane region" description="Helical" evidence="1">
    <location>
        <begin position="98"/>
        <end position="119"/>
    </location>
</feature>
<dbReference type="EMBL" id="BMDT01000010">
    <property type="protein sequence ID" value="GGI66394.1"/>
    <property type="molecule type" value="Genomic_DNA"/>
</dbReference>
<dbReference type="Proteomes" id="UP000622610">
    <property type="component" value="Unassembled WGS sequence"/>
</dbReference>
<dbReference type="NCBIfam" id="TIGR01906">
    <property type="entry name" value="integ_TIGR01906"/>
    <property type="match status" value="1"/>
</dbReference>
<evidence type="ECO:0000313" key="3">
    <source>
        <dbReference type="Proteomes" id="UP000622610"/>
    </source>
</evidence>
<feature type="transmembrane region" description="Helical" evidence="1">
    <location>
        <begin position="183"/>
        <end position="205"/>
    </location>
</feature>
<name>A0A917N5R9_9ENTE</name>
<proteinExistence type="predicted"/>
<dbReference type="AlphaFoldDB" id="A0A917N5R9"/>
<feature type="transmembrane region" description="Helical" evidence="1">
    <location>
        <begin position="12"/>
        <end position="36"/>
    </location>
</feature>
<keyword evidence="3" id="KW-1185">Reference proteome</keyword>
<gene>
    <name evidence="2" type="ORF">GCM10011482_20480</name>
</gene>
<keyword evidence="1" id="KW-0812">Transmembrane</keyword>
<keyword evidence="1" id="KW-0472">Membrane</keyword>
<reference evidence="2" key="1">
    <citation type="journal article" date="2014" name="Int. J. Syst. Evol. Microbiol.">
        <title>Complete genome sequence of Corynebacterium casei LMG S-19264T (=DSM 44701T), isolated from a smear-ripened cheese.</title>
        <authorList>
            <consortium name="US DOE Joint Genome Institute (JGI-PGF)"/>
            <person name="Walter F."/>
            <person name="Albersmeier A."/>
            <person name="Kalinowski J."/>
            <person name="Ruckert C."/>
        </authorList>
    </citation>
    <scope>NUCLEOTIDE SEQUENCE</scope>
    <source>
        <strain evidence="2">CCM 8433</strain>
    </source>
</reference>
<organism evidence="2 3">
    <name type="scientific">Enterococcus alcedinis</name>
    <dbReference type="NCBI Taxonomy" id="1274384"/>
    <lineage>
        <taxon>Bacteria</taxon>
        <taxon>Bacillati</taxon>
        <taxon>Bacillota</taxon>
        <taxon>Bacilli</taxon>
        <taxon>Lactobacillales</taxon>
        <taxon>Enterococcaceae</taxon>
        <taxon>Enterococcus</taxon>
    </lineage>
</organism>
<sequence>MGIKKTKHFEFLGFISLFLTLISLAITLTINFIPLFRWSITRFDLEGISGLSKDVLLENYRLLLNFLNRPWVSELNLPNFPMSEAGLGHFYDVKNLFILNYGILLVTLIPSVYFVYYLWNRRKMWRLVRPFQWGMLIPVGFGFVMAIGFNTFFVLFHELFFSNDDWIFNPVTDPIINVLPEQFFMYCFILFFILIELLFFSFVVIGRNSIKKEKRASE</sequence>
<keyword evidence="1" id="KW-1133">Transmembrane helix</keyword>
<feature type="transmembrane region" description="Helical" evidence="1">
    <location>
        <begin position="131"/>
        <end position="156"/>
    </location>
</feature>
<accession>A0A917N5R9</accession>
<dbReference type="Pfam" id="PF07314">
    <property type="entry name" value="Lit"/>
    <property type="match status" value="1"/>
</dbReference>
<evidence type="ECO:0000313" key="2">
    <source>
        <dbReference type="EMBL" id="GGI66394.1"/>
    </source>
</evidence>
<protein>
    <submittedName>
        <fullName evidence="2">Membrane protein</fullName>
    </submittedName>
</protein>
<reference evidence="2" key="2">
    <citation type="submission" date="2020-09" db="EMBL/GenBank/DDBJ databases">
        <authorList>
            <person name="Sun Q."/>
            <person name="Sedlacek I."/>
        </authorList>
    </citation>
    <scope>NUCLEOTIDE SEQUENCE</scope>
    <source>
        <strain evidence="2">CCM 8433</strain>
    </source>
</reference>